<keyword evidence="5 7" id="KW-0574">Periplasm</keyword>
<dbReference type="Proteomes" id="UP000245138">
    <property type="component" value="Unassembled WGS sequence"/>
</dbReference>
<evidence type="ECO:0000256" key="1">
    <source>
        <dbReference type="ARBA" id="ARBA00004418"/>
    </source>
</evidence>
<dbReference type="GO" id="GO:0042597">
    <property type="term" value="C:periplasmic space"/>
    <property type="evidence" value="ECO:0007669"/>
    <property type="project" value="UniProtKB-SubCell"/>
</dbReference>
<evidence type="ECO:0000256" key="4">
    <source>
        <dbReference type="ARBA" id="ARBA00022729"/>
    </source>
</evidence>
<dbReference type="InterPro" id="IPR013974">
    <property type="entry name" value="SAF"/>
</dbReference>
<evidence type="ECO:0000256" key="6">
    <source>
        <dbReference type="ARBA" id="ARBA00025643"/>
    </source>
</evidence>
<dbReference type="Pfam" id="PF17656">
    <property type="entry name" value="ChapFlgA_N"/>
    <property type="match status" value="1"/>
</dbReference>
<dbReference type="Gene3D" id="3.90.1210.10">
    <property type="entry name" value="Antifreeze-like/N-acetylneuraminic acid synthase C-terminal domain"/>
    <property type="match status" value="1"/>
</dbReference>
<dbReference type="SMART" id="SM00858">
    <property type="entry name" value="SAF"/>
    <property type="match status" value="1"/>
</dbReference>
<feature type="chain" id="PRO_5015370615" description="Flagella basal body P-ring formation protein FlgA" evidence="7">
    <location>
        <begin position="25"/>
        <end position="227"/>
    </location>
</feature>
<evidence type="ECO:0000256" key="3">
    <source>
        <dbReference type="ARBA" id="ARBA00014754"/>
    </source>
</evidence>
<evidence type="ECO:0000259" key="8">
    <source>
        <dbReference type="SMART" id="SM00858"/>
    </source>
</evidence>
<dbReference type="Gene3D" id="2.30.30.760">
    <property type="match status" value="1"/>
</dbReference>
<keyword evidence="9" id="KW-0282">Flagellum</keyword>
<dbReference type="OrthoDB" id="7065435at2"/>
<name>A0A2U1TXZ8_9GAMM</name>
<dbReference type="EMBL" id="QDKJ01000003">
    <property type="protein sequence ID" value="PWC14288.1"/>
    <property type="molecule type" value="Genomic_DNA"/>
</dbReference>
<dbReference type="NCBIfam" id="TIGR03170">
    <property type="entry name" value="flgA_cterm"/>
    <property type="match status" value="1"/>
</dbReference>
<dbReference type="PANTHER" id="PTHR36307:SF1">
    <property type="entry name" value="FLAGELLA BASAL BODY P-RING FORMATION PROTEIN FLGA"/>
    <property type="match status" value="1"/>
</dbReference>
<dbReference type="GO" id="GO:0044780">
    <property type="term" value="P:bacterial-type flagellum assembly"/>
    <property type="evidence" value="ECO:0007669"/>
    <property type="project" value="InterPro"/>
</dbReference>
<accession>A0A2U1TXZ8</accession>
<keyword evidence="4 7" id="KW-0732">Signal</keyword>
<keyword evidence="9" id="KW-0969">Cilium</keyword>
<proteinExistence type="inferred from homology"/>
<keyword evidence="10" id="KW-1185">Reference proteome</keyword>
<evidence type="ECO:0000256" key="2">
    <source>
        <dbReference type="ARBA" id="ARBA00010474"/>
    </source>
</evidence>
<dbReference type="InterPro" id="IPR017585">
    <property type="entry name" value="SAF_FlgA"/>
</dbReference>
<sequence length="227" mass="24455">MMGGNRLVYVNGALALLTSMSAFSSEPSSTALSSQIEAFIRQQITIPVEHIDVRIKTPESGLSDCPAPQFALPSRNKIWGNLSIRVTCGADKYFVQTSVQVTGNYLVTSRPIAPKHKISADDITWQRGRLDTFTTMPVTSIDQVLGSVSQRMIGAGQPLQVRMFRQPWAVKSGQTVQVIASGAGFSISSEGKVMNNAVLNDKVRVRMNSGQIVNGSVEADGTVKVAL</sequence>
<evidence type="ECO:0000313" key="10">
    <source>
        <dbReference type="Proteomes" id="UP000245138"/>
    </source>
</evidence>
<dbReference type="Pfam" id="PF13144">
    <property type="entry name" value="ChapFlgA"/>
    <property type="match status" value="1"/>
</dbReference>
<keyword evidence="9" id="KW-0966">Cell projection</keyword>
<reference evidence="9 10" key="1">
    <citation type="submission" date="2018-04" db="EMBL/GenBank/DDBJ databases">
        <title>Brenneria corticis sp.nov.</title>
        <authorList>
            <person name="Li Y."/>
        </authorList>
    </citation>
    <scope>NUCLEOTIDE SEQUENCE [LARGE SCALE GENOMIC DNA]</scope>
    <source>
        <strain evidence="9 10">LMG 27715</strain>
    </source>
</reference>
<dbReference type="InterPro" id="IPR041231">
    <property type="entry name" value="FlgA_N"/>
</dbReference>
<gene>
    <name evidence="9" type="ORF">B4923_05115</name>
</gene>
<dbReference type="CDD" id="cd11614">
    <property type="entry name" value="SAF_CpaB_FlgA_like"/>
    <property type="match status" value="1"/>
</dbReference>
<dbReference type="InterPro" id="IPR039246">
    <property type="entry name" value="Flagellar_FlgA"/>
</dbReference>
<comment type="similarity">
    <text evidence="2 7">Belongs to the FlgA family.</text>
</comment>
<feature type="signal peptide" evidence="7">
    <location>
        <begin position="1"/>
        <end position="24"/>
    </location>
</feature>
<evidence type="ECO:0000256" key="7">
    <source>
        <dbReference type="RuleBase" id="RU362063"/>
    </source>
</evidence>
<dbReference type="RefSeq" id="WP_109053286.1">
    <property type="nucleotide sequence ID" value="NZ_QDKJ01000003.1"/>
</dbReference>
<dbReference type="PANTHER" id="PTHR36307">
    <property type="entry name" value="FLAGELLA BASAL BODY P-RING FORMATION PROTEIN FLGA"/>
    <property type="match status" value="1"/>
</dbReference>
<evidence type="ECO:0000313" key="9">
    <source>
        <dbReference type="EMBL" id="PWC14288.1"/>
    </source>
</evidence>
<dbReference type="AlphaFoldDB" id="A0A2U1TXZ8"/>
<keyword evidence="7" id="KW-1005">Bacterial flagellum biogenesis</keyword>
<evidence type="ECO:0000256" key="5">
    <source>
        <dbReference type="ARBA" id="ARBA00022764"/>
    </source>
</evidence>
<comment type="subcellular location">
    <subcellularLocation>
        <location evidence="1 7">Periplasm</location>
    </subcellularLocation>
</comment>
<organism evidence="9 10">
    <name type="scientific">Brenneria roseae subsp. americana</name>
    <dbReference type="NCBI Taxonomy" id="1508507"/>
    <lineage>
        <taxon>Bacteria</taxon>
        <taxon>Pseudomonadati</taxon>
        <taxon>Pseudomonadota</taxon>
        <taxon>Gammaproteobacteria</taxon>
        <taxon>Enterobacterales</taxon>
        <taxon>Pectobacteriaceae</taxon>
        <taxon>Brenneria</taxon>
    </lineage>
</organism>
<protein>
    <recommendedName>
        <fullName evidence="3 7">Flagella basal body P-ring formation protein FlgA</fullName>
    </recommendedName>
</protein>
<feature type="domain" description="SAF" evidence="8">
    <location>
        <begin position="103"/>
        <end position="165"/>
    </location>
</feature>
<comment type="function">
    <text evidence="6 7">Involved in the assembly process of the P-ring formation. It may associate with FlgF on the rod constituting a structure essential for the P-ring assembly or may act as a modulator protein for the P-ring assembly.</text>
</comment>
<comment type="caution">
    <text evidence="9">The sequence shown here is derived from an EMBL/GenBank/DDBJ whole genome shotgun (WGS) entry which is preliminary data.</text>
</comment>